<evidence type="ECO:0000256" key="1">
    <source>
        <dbReference type="ARBA" id="ARBA00022723"/>
    </source>
</evidence>
<dbReference type="SMART" id="SM00066">
    <property type="entry name" value="GAL4"/>
    <property type="match status" value="1"/>
</dbReference>
<dbReference type="CDD" id="cd12148">
    <property type="entry name" value="fungal_TF_MHR"/>
    <property type="match status" value="1"/>
</dbReference>
<sequence length="620" mass="68517">MASPSQDEGPPGIELNSSQKRVSTATSRPQKRVSLACLPCRSKHIRCDGLEPCTRCKEEGKLCGYPEPRRGIRNPKKTSLMKEEALANNQDNTTESTPSLDLAGPGNPFPQMIPPTPCSTILPFDLYYANFHVTHSWLPPRKKLEDLCKTQPENLRFLVATVTYIGSLYLDKVDKIQLQQNAYQMSHDALPPTIWSVQALLCLSITEFGRQHGDIGKTMFNKACVLASCLGLQSKEFADRETDPILAESCRRTYCGLYTHEMLLGLRPNQLYSTLYPPGPSFVVGLPCEDWDYQAGKIPVPVTLEEYDHVDHSSEYSSWAYFVDLIRIYDSHVAPVLHDCSQAARHNLKSANQRIYSWRFRINNRKKYRVGEDGMFDMILYHALVVSFGLEIRVQAHLYGHWDQHIPASLLHRVATENDAPLPLVLQASLRLMDLLGSQILPEKFSPSCLLDLEQAASSLCRAVLHAPGQPDYKSRVLFLAEFLKKSGEFWPRSKALSEVFMEALGGGGHEHGYIEPSQAMSAVGDTPVSTTGGESLWPRSPTVEHMGGWSGLPSYSLHSEPETGDAAWGGNLTQVPGGDMTAPDITAGAGISVSNIYIEEGCLGDNSAGDSVPVKVEKG</sequence>
<dbReference type="GO" id="GO:0000981">
    <property type="term" value="F:DNA-binding transcription factor activity, RNA polymerase II-specific"/>
    <property type="evidence" value="ECO:0007669"/>
    <property type="project" value="InterPro"/>
</dbReference>
<reference evidence="5" key="2">
    <citation type="submission" date="2020-05" db="EMBL/GenBank/DDBJ databases">
        <authorList>
            <person name="Kim H.-S."/>
            <person name="Proctor R.H."/>
            <person name="Brown D.W."/>
        </authorList>
    </citation>
    <scope>NUCLEOTIDE SEQUENCE</scope>
    <source>
        <strain evidence="5">NRRL 45417</strain>
    </source>
</reference>
<dbReference type="InterPro" id="IPR036864">
    <property type="entry name" value="Zn2-C6_fun-type_DNA-bd_sf"/>
</dbReference>
<keyword evidence="1" id="KW-0479">Metal-binding</keyword>
<feature type="compositionally biased region" description="Polar residues" evidence="3">
    <location>
        <begin position="15"/>
        <end position="28"/>
    </location>
</feature>
<organism evidence="5 6">
    <name type="scientific">Fusarium gaditjirri</name>
    <dbReference type="NCBI Taxonomy" id="282569"/>
    <lineage>
        <taxon>Eukaryota</taxon>
        <taxon>Fungi</taxon>
        <taxon>Dikarya</taxon>
        <taxon>Ascomycota</taxon>
        <taxon>Pezizomycotina</taxon>
        <taxon>Sordariomycetes</taxon>
        <taxon>Hypocreomycetidae</taxon>
        <taxon>Hypocreales</taxon>
        <taxon>Nectriaceae</taxon>
        <taxon>Fusarium</taxon>
        <taxon>Fusarium nisikadoi species complex</taxon>
    </lineage>
</organism>
<protein>
    <recommendedName>
        <fullName evidence="4">Zn(2)-C6 fungal-type domain-containing protein</fullName>
    </recommendedName>
</protein>
<feature type="region of interest" description="Disordered" evidence="3">
    <location>
        <begin position="523"/>
        <end position="542"/>
    </location>
</feature>
<accession>A0A8H4T8S8</accession>
<proteinExistence type="predicted"/>
<feature type="domain" description="Zn(2)-C6 fungal-type" evidence="4">
    <location>
        <begin position="36"/>
        <end position="65"/>
    </location>
</feature>
<evidence type="ECO:0000256" key="3">
    <source>
        <dbReference type="SAM" id="MobiDB-lite"/>
    </source>
</evidence>
<evidence type="ECO:0000313" key="5">
    <source>
        <dbReference type="EMBL" id="KAF4953394.1"/>
    </source>
</evidence>
<dbReference type="AlphaFoldDB" id="A0A8H4T8S8"/>
<dbReference type="PROSITE" id="PS00463">
    <property type="entry name" value="ZN2_CY6_FUNGAL_1"/>
    <property type="match status" value="1"/>
</dbReference>
<dbReference type="GO" id="GO:0006351">
    <property type="term" value="P:DNA-templated transcription"/>
    <property type="evidence" value="ECO:0007669"/>
    <property type="project" value="InterPro"/>
</dbReference>
<dbReference type="OrthoDB" id="10067394at2759"/>
<dbReference type="CDD" id="cd00067">
    <property type="entry name" value="GAL4"/>
    <property type="match status" value="1"/>
</dbReference>
<keyword evidence="2" id="KW-0539">Nucleus</keyword>
<reference evidence="5" key="1">
    <citation type="journal article" date="2020" name="BMC Genomics">
        <title>Correction to: Identification and distribution of gene clusters required for synthesis of sphingolipid metabolism inhibitors in diverse species of the filamentous fungus Fusarium.</title>
        <authorList>
            <person name="Kim H.S."/>
            <person name="Lohmar J.M."/>
            <person name="Busman M."/>
            <person name="Brown D.W."/>
            <person name="Naumann T.A."/>
            <person name="Divon H.H."/>
            <person name="Lysoe E."/>
            <person name="Uhlig S."/>
            <person name="Proctor R.H."/>
        </authorList>
    </citation>
    <scope>NUCLEOTIDE SEQUENCE</scope>
    <source>
        <strain evidence="5">NRRL 45417</strain>
    </source>
</reference>
<dbReference type="PROSITE" id="PS50048">
    <property type="entry name" value="ZN2_CY6_FUNGAL_2"/>
    <property type="match status" value="1"/>
</dbReference>
<dbReference type="Gene3D" id="4.10.240.10">
    <property type="entry name" value="Zn(2)-C6 fungal-type DNA-binding domain"/>
    <property type="match status" value="1"/>
</dbReference>
<dbReference type="GO" id="GO:0008270">
    <property type="term" value="F:zinc ion binding"/>
    <property type="evidence" value="ECO:0007669"/>
    <property type="project" value="InterPro"/>
</dbReference>
<dbReference type="InterPro" id="IPR007219">
    <property type="entry name" value="XnlR_reg_dom"/>
</dbReference>
<dbReference type="SUPFAM" id="SSF57701">
    <property type="entry name" value="Zn2/Cys6 DNA-binding domain"/>
    <property type="match status" value="1"/>
</dbReference>
<name>A0A8H4T8S8_9HYPO</name>
<evidence type="ECO:0000256" key="2">
    <source>
        <dbReference type="ARBA" id="ARBA00023242"/>
    </source>
</evidence>
<dbReference type="PANTHER" id="PTHR47431">
    <property type="entry name" value="ZN(II)2CYS6 TRANSCRIPTION FACTOR (EUROFUNG)-RELATED"/>
    <property type="match status" value="1"/>
</dbReference>
<dbReference type="PANTHER" id="PTHR47431:SF1">
    <property type="entry name" value="ZN(II)2CYS6 TRANSCRIPTION FACTOR (EUROFUNG)"/>
    <property type="match status" value="1"/>
</dbReference>
<dbReference type="GO" id="GO:0003677">
    <property type="term" value="F:DNA binding"/>
    <property type="evidence" value="ECO:0007669"/>
    <property type="project" value="InterPro"/>
</dbReference>
<feature type="region of interest" description="Disordered" evidence="3">
    <location>
        <begin position="1"/>
        <end position="30"/>
    </location>
</feature>
<comment type="caution">
    <text evidence="5">The sequence shown here is derived from an EMBL/GenBank/DDBJ whole genome shotgun (WGS) entry which is preliminary data.</text>
</comment>
<keyword evidence="6" id="KW-1185">Reference proteome</keyword>
<evidence type="ECO:0000313" key="6">
    <source>
        <dbReference type="Proteomes" id="UP000604273"/>
    </source>
</evidence>
<gene>
    <name evidence="5" type="ORF">FGADI_6031</name>
</gene>
<dbReference type="InterPro" id="IPR001138">
    <property type="entry name" value="Zn2Cys6_DnaBD"/>
</dbReference>
<dbReference type="EMBL" id="JABFAI010000137">
    <property type="protein sequence ID" value="KAF4953394.1"/>
    <property type="molecule type" value="Genomic_DNA"/>
</dbReference>
<dbReference type="Pfam" id="PF04082">
    <property type="entry name" value="Fungal_trans"/>
    <property type="match status" value="1"/>
</dbReference>
<dbReference type="Proteomes" id="UP000604273">
    <property type="component" value="Unassembled WGS sequence"/>
</dbReference>
<dbReference type="Pfam" id="PF00172">
    <property type="entry name" value="Zn_clus"/>
    <property type="match status" value="1"/>
</dbReference>
<evidence type="ECO:0000259" key="4">
    <source>
        <dbReference type="PROSITE" id="PS50048"/>
    </source>
</evidence>